<accession>H8ZBW1</accession>
<evidence type="ECO:0000259" key="3">
    <source>
        <dbReference type="PROSITE" id="PS50215"/>
    </source>
</evidence>
<keyword evidence="1" id="KW-0479">Metal-binding</keyword>
<dbReference type="Pfam" id="PF01421">
    <property type="entry name" value="Reprolysin"/>
    <property type="match status" value="1"/>
</dbReference>
<evidence type="ECO:0000313" key="4">
    <source>
        <dbReference type="EMBL" id="EHY65597.1"/>
    </source>
</evidence>
<dbReference type="GO" id="GO:0046872">
    <property type="term" value="F:metal ion binding"/>
    <property type="evidence" value="ECO:0007669"/>
    <property type="project" value="UniProtKB-KW"/>
</dbReference>
<feature type="domain" description="Peptidase M12B" evidence="3">
    <location>
        <begin position="121"/>
        <end position="227"/>
    </location>
</feature>
<dbReference type="InterPro" id="IPR024079">
    <property type="entry name" value="MetalloPept_cat_dom_sf"/>
</dbReference>
<dbReference type="SUPFAM" id="SSF55486">
    <property type="entry name" value="Metalloproteases ('zincins'), catalytic domain"/>
    <property type="match status" value="1"/>
</dbReference>
<name>H8ZBW1_NEMA1</name>
<feature type="binding site" evidence="1">
    <location>
        <position position="178"/>
    </location>
    <ligand>
        <name>Zn(2+)</name>
        <dbReference type="ChEBI" id="CHEBI:29105"/>
        <note>catalytic</note>
    </ligand>
</feature>
<dbReference type="Proteomes" id="UP000005622">
    <property type="component" value="Unassembled WGS sequence"/>
</dbReference>
<feature type="active site" evidence="1">
    <location>
        <position position="175"/>
    </location>
</feature>
<dbReference type="PROSITE" id="PS50215">
    <property type="entry name" value="ADAM_MEPRO"/>
    <property type="match status" value="1"/>
</dbReference>
<comment type="caution">
    <text evidence="1">Lacks conserved residue(s) required for the propagation of feature annotation.</text>
</comment>
<dbReference type="Gene3D" id="3.40.390.10">
    <property type="entry name" value="Collagenase (Catalytic Domain)"/>
    <property type="match status" value="1"/>
</dbReference>
<dbReference type="AlphaFoldDB" id="H8ZBW1"/>
<protein>
    <recommendedName>
        <fullName evidence="3">Peptidase M12B domain-containing protein</fullName>
    </recommendedName>
</protein>
<feature type="binding site" evidence="1">
    <location>
        <position position="174"/>
    </location>
    <ligand>
        <name>Zn(2+)</name>
        <dbReference type="ChEBI" id="CHEBI:29105"/>
        <note>catalytic</note>
    </ligand>
</feature>
<dbReference type="HOGENOM" id="CLU_1180515_0_0_1"/>
<evidence type="ECO:0000256" key="1">
    <source>
        <dbReference type="PROSITE-ProRule" id="PRU00276"/>
    </source>
</evidence>
<gene>
    <name evidence="4" type="ORF">NERG_01204</name>
</gene>
<dbReference type="InterPro" id="IPR001590">
    <property type="entry name" value="Peptidase_M12B"/>
</dbReference>
<dbReference type="EMBL" id="JH604635">
    <property type="protein sequence ID" value="EHY65597.1"/>
    <property type="molecule type" value="Genomic_DNA"/>
</dbReference>
<organism evidence="4">
    <name type="scientific">Nematocida ausubeli (strain ATCC PRA-371 / ERTm2)</name>
    <name type="common">Nematode killer fungus</name>
    <dbReference type="NCBI Taxonomy" id="1913371"/>
    <lineage>
        <taxon>Eukaryota</taxon>
        <taxon>Fungi</taxon>
        <taxon>Fungi incertae sedis</taxon>
        <taxon>Microsporidia</taxon>
        <taxon>Nematocida</taxon>
    </lineage>
</organism>
<reference evidence="4" key="1">
    <citation type="submission" date="2011-03" db="EMBL/GenBank/DDBJ databases">
        <title>The Genome Sequence of Nematocida sp1 strain ERTm2.</title>
        <authorList>
            <consortium name="The Broad Institute Genome Sequencing Platform"/>
            <consortium name="The Broad Institute Genome Sequencing Center for Infectious Disease"/>
            <person name="Cuomo C."/>
            <person name="Troemel E."/>
            <person name="Young S.K."/>
            <person name="Zeng Q."/>
            <person name="Gargeya S."/>
            <person name="Fitzgerald M."/>
            <person name="Haas B."/>
            <person name="Abouelleil A."/>
            <person name="Alvarado L."/>
            <person name="Arachchi H.M."/>
            <person name="Berlin A."/>
            <person name="Brown A."/>
            <person name="Chapman S.B."/>
            <person name="Chen Z."/>
            <person name="Dunbar C."/>
            <person name="Freedman E."/>
            <person name="Gearin G."/>
            <person name="Gellesch M."/>
            <person name="Goldberg J."/>
            <person name="Griggs A."/>
            <person name="Gujja S."/>
            <person name="Heilman E.R."/>
            <person name="Heiman D."/>
            <person name="Howarth C."/>
            <person name="Larson L."/>
            <person name="Lui A."/>
            <person name="MacDonald P.J.P."/>
            <person name="Mehta T."/>
            <person name="Montmayeur A."/>
            <person name="Murphy C."/>
            <person name="Neiman D."/>
            <person name="Pearson M."/>
            <person name="Priest M."/>
            <person name="Roberts A."/>
            <person name="Saif S."/>
            <person name="Shea T."/>
            <person name="Shenoy N."/>
            <person name="Sisk P."/>
            <person name="Stolte C."/>
            <person name="Sykes S."/>
            <person name="White J."/>
            <person name="Yandava C."/>
            <person name="Wortman J."/>
            <person name="Nusbaum C."/>
            <person name="Birren B."/>
        </authorList>
    </citation>
    <scope>NUCLEOTIDE SEQUENCE</scope>
    <source>
        <strain evidence="4">ERTm2</strain>
    </source>
</reference>
<feature type="binding site" evidence="1">
    <location>
        <position position="184"/>
    </location>
    <ligand>
        <name>Zn(2+)</name>
        <dbReference type="ChEBI" id="CHEBI:29105"/>
        <note>catalytic</note>
    </ligand>
</feature>
<keyword evidence="2" id="KW-0732">Signal</keyword>
<keyword evidence="1" id="KW-0862">Zinc</keyword>
<dbReference type="GO" id="GO:0004222">
    <property type="term" value="F:metalloendopeptidase activity"/>
    <property type="evidence" value="ECO:0007669"/>
    <property type="project" value="InterPro"/>
</dbReference>
<feature type="chain" id="PRO_5003618168" description="Peptidase M12B domain-containing protein" evidence="2">
    <location>
        <begin position="22"/>
        <end position="235"/>
    </location>
</feature>
<proteinExistence type="predicted"/>
<dbReference type="GO" id="GO:0006508">
    <property type="term" value="P:proteolysis"/>
    <property type="evidence" value="ECO:0007669"/>
    <property type="project" value="InterPro"/>
</dbReference>
<evidence type="ECO:0000256" key="2">
    <source>
        <dbReference type="SAM" id="SignalP"/>
    </source>
</evidence>
<feature type="signal peptide" evidence="2">
    <location>
        <begin position="1"/>
        <end position="21"/>
    </location>
</feature>
<sequence length="235" mass="26672">MRRLCVYIHVLIVSAIYWVKCHRIKQQINAYLHLNLTTIVETLEIPKWKVEEAHKIMQDIYSRSNLPIQITCNQITYANMHPPASESAHDIQSDYNQQINGIDLFNGLKSITAKIRRSSPQEEKDQPIFFLHLEKDPSVYGASIEGGLLNGNPIAVCTVKPDDTPKEIGETMAHELAHLLGAPHDMLGSPCASPEYLMEKTYTKTLHQKVFSPCSIEAMKKHLRKNETERGKVEA</sequence>